<dbReference type="PANTHER" id="PTHR10039">
    <property type="entry name" value="AMELOGENIN"/>
    <property type="match status" value="1"/>
</dbReference>
<dbReference type="Proteomes" id="UP000054466">
    <property type="component" value="Unassembled WGS sequence"/>
</dbReference>
<keyword evidence="1" id="KW-0677">Repeat</keyword>
<dbReference type="InterPro" id="IPR011041">
    <property type="entry name" value="Quinoprot_gluc/sorb_DH_b-prop"/>
</dbReference>
<dbReference type="SUPFAM" id="SSF52540">
    <property type="entry name" value="P-loop containing nucleoside triphosphate hydrolases"/>
    <property type="match status" value="1"/>
</dbReference>
<dbReference type="RefSeq" id="XP_016250155.1">
    <property type="nucleotide sequence ID" value="XM_016392636.1"/>
</dbReference>
<protein>
    <recommendedName>
        <fullName evidence="3">NACHT domain-containing protein</fullName>
    </recommendedName>
</protein>
<dbReference type="Pfam" id="PF24809">
    <property type="entry name" value="DUF7708"/>
    <property type="match status" value="1"/>
</dbReference>
<dbReference type="Gene3D" id="3.40.50.300">
    <property type="entry name" value="P-loop containing nucleotide triphosphate hydrolases"/>
    <property type="match status" value="1"/>
</dbReference>
<organism evidence="4 5">
    <name type="scientific">Cladophialophora immunda</name>
    <dbReference type="NCBI Taxonomy" id="569365"/>
    <lineage>
        <taxon>Eukaryota</taxon>
        <taxon>Fungi</taxon>
        <taxon>Dikarya</taxon>
        <taxon>Ascomycota</taxon>
        <taxon>Pezizomycotina</taxon>
        <taxon>Eurotiomycetes</taxon>
        <taxon>Chaetothyriomycetidae</taxon>
        <taxon>Chaetothyriales</taxon>
        <taxon>Herpotrichiellaceae</taxon>
        <taxon>Cladophialophora</taxon>
    </lineage>
</organism>
<evidence type="ECO:0000256" key="1">
    <source>
        <dbReference type="ARBA" id="ARBA00022737"/>
    </source>
</evidence>
<reference evidence="4 5" key="1">
    <citation type="submission" date="2015-01" db="EMBL/GenBank/DDBJ databases">
        <title>The Genome Sequence of Cladophialophora immunda CBS83496.</title>
        <authorList>
            <consortium name="The Broad Institute Genomics Platform"/>
            <person name="Cuomo C."/>
            <person name="de Hoog S."/>
            <person name="Gorbushina A."/>
            <person name="Stielow B."/>
            <person name="Teixiera M."/>
            <person name="Abouelleil A."/>
            <person name="Chapman S.B."/>
            <person name="Priest M."/>
            <person name="Young S.K."/>
            <person name="Wortman J."/>
            <person name="Nusbaum C."/>
            <person name="Birren B."/>
        </authorList>
    </citation>
    <scope>NUCLEOTIDE SEQUENCE [LARGE SCALE GENOMIC DNA]</scope>
    <source>
        <strain evidence="4 5">CBS 83496</strain>
    </source>
</reference>
<dbReference type="VEuPathDB" id="FungiDB:PV07_05723"/>
<dbReference type="InterPro" id="IPR027417">
    <property type="entry name" value="P-loop_NTPase"/>
</dbReference>
<feature type="region of interest" description="Disordered" evidence="2">
    <location>
        <begin position="1314"/>
        <end position="1343"/>
    </location>
</feature>
<name>A0A0D2D2H3_9EURO</name>
<dbReference type="SUPFAM" id="SSF50952">
    <property type="entry name" value="Soluble quinoprotein glucose dehydrogenase"/>
    <property type="match status" value="1"/>
</dbReference>
<dbReference type="InterPro" id="IPR007111">
    <property type="entry name" value="NACHT_NTPase"/>
</dbReference>
<dbReference type="OrthoDB" id="4160321at2759"/>
<dbReference type="GeneID" id="27344917"/>
<dbReference type="HOGENOM" id="CLU_004758_1_0_1"/>
<proteinExistence type="predicted"/>
<evidence type="ECO:0000256" key="2">
    <source>
        <dbReference type="SAM" id="MobiDB-lite"/>
    </source>
</evidence>
<dbReference type="PROSITE" id="PS50837">
    <property type="entry name" value="NACHT"/>
    <property type="match status" value="1"/>
</dbReference>
<dbReference type="InterPro" id="IPR056125">
    <property type="entry name" value="DUF7708"/>
</dbReference>
<gene>
    <name evidence="4" type="ORF">PV07_05723</name>
</gene>
<dbReference type="STRING" id="569365.A0A0D2D2H3"/>
<dbReference type="Pfam" id="PF24883">
    <property type="entry name" value="NPHP3_N"/>
    <property type="match status" value="1"/>
</dbReference>
<accession>A0A0D2D2H3</accession>
<dbReference type="PANTHER" id="PTHR10039:SF14">
    <property type="entry name" value="NACHT DOMAIN-CONTAINING PROTEIN"/>
    <property type="match status" value="1"/>
</dbReference>
<evidence type="ECO:0000259" key="3">
    <source>
        <dbReference type="PROSITE" id="PS50837"/>
    </source>
</evidence>
<keyword evidence="5" id="KW-1185">Reference proteome</keyword>
<dbReference type="EMBL" id="KN847042">
    <property type="protein sequence ID" value="KIW29939.1"/>
    <property type="molecule type" value="Genomic_DNA"/>
</dbReference>
<evidence type="ECO:0000313" key="4">
    <source>
        <dbReference type="EMBL" id="KIW29939.1"/>
    </source>
</evidence>
<dbReference type="InterPro" id="IPR056884">
    <property type="entry name" value="NPHP3-like_N"/>
</dbReference>
<evidence type="ECO:0000313" key="5">
    <source>
        <dbReference type="Proteomes" id="UP000054466"/>
    </source>
</evidence>
<sequence length="1343" mass="150898">MSARTAREIFEDARLTFLQSLSPDERLHLTSYTTIEGILAGLDGQTHAVANSRSFRIGGKVLTLIKEFGDGLKSYFDIIDIFNQIDPQYSAIVWGSLRLIIQLATNFATFLDKLSKVLERLRFALAFGKDVLAEATKVQHSPSAQRVAASLGEIYRALLSFFRDVFRIFRKKDGSSGSKTVLMGKLMWRPFDERFQDTLAAMTMYYTRVKDDLLLILAQQSGQSTERLAEEIIRASGANNPAREELRDIRESNSNILKQLQDTAFDRVLKWIQPPEFNSELIQSRDLLENDTTNWIYDDKAFIEWMHAESTAPPGSVERPKSFGTNSLWINGNPGVGKTILAASVVTKLRNGYCDGYILYFFFAASSPTKTQTISALRALLAQLLQHRRSEQQILDRFLFMMEGLSGGQLTSTIDDLMDLLRICLEEQGTTWMIIDAIDECDDNNSLLKHLLTLSAIKTTKLLMLSRPNVRGLMKSTCKQLRLRENKPALSRDIRIYVSRLINELVDDGELVADEDDMPNLIDRLVLGADGMFLWARLMMSYLASPLLSPHSRMQTILNVVLPEGLEEMYDRILRAILRGGTTQQLLARRVFTWLMHSVAPLSIQQLHDAIVVEEAQNSVIHETSNYTDFAQTILIACGSLVEQRYEDPSKPTKMVVKFIHISVAEYFNYLASNPEQNQYLVVKGSSKAFLCDKPLASMVIAKNCLLYLTYHFPAQPLSGLVTENVDHDQLSASFPLAPYAVCYWAQHLLSSTEPSINKSDTESEFVVLAEVIAAFLSKPTVLTTWIQAFYIFSNQLNLGLPSDELVTWSDFARGKTVLCPALSDFPKLCSDMLEFGQELSTLKKEWADNLRKSPVLIWNEVTAFTKCRFLVETELTKAIPLAAGEPETTKGSSKRLCSISTMSPCGTFIAILAIWPSSLFEYVWEDMDVLVTAHELRDICSGWVCRYEAFSTHVEPRRLFEIQIPLDSDEIWLLMRQSLIRDSTGWRIAFPVSISEDARSFTVLRTLFRIQSEKYRSEITYKSFAIDTNFSPGLRKAWSECRSMPDIQGYHRIYTYSFHFGAGGRLFFSDYEHANSNHFAIFNQISTAGEVELVRFAVGNGTQPLITKVAFHSSEPLMVLMNDSVQVWNYDENCMSNLVTPSFLIRSICISSCGRFAVLNGDSQTQVVSLEDFIKSSVAMQSSTSEPPATSAASQEILPFNMHPGQTLKSSSTYVAGNTASGTVSVVGKSGSVHLVHNTTKGEESIPVVSLPRRREMVQAQVDLKLPASSDPFYSIVINNVAQPWYNFSQPSDEHFPLLVRRDPRVVMWQGRGAGYNGETDGELSSGGPSYRKKLDWSSPAA</sequence>
<feature type="domain" description="NACHT" evidence="3">
    <location>
        <begin position="326"/>
        <end position="469"/>
    </location>
</feature>